<reference evidence="8" key="1">
    <citation type="journal article" date="2023" name="Science">
        <title>Genome structures resolve the early diversification of teleost fishes.</title>
        <authorList>
            <person name="Parey E."/>
            <person name="Louis A."/>
            <person name="Montfort J."/>
            <person name="Bouchez O."/>
            <person name="Roques C."/>
            <person name="Iampietro C."/>
            <person name="Lluch J."/>
            <person name="Castinel A."/>
            <person name="Donnadieu C."/>
            <person name="Desvignes T."/>
            <person name="Floi Bucao C."/>
            <person name="Jouanno E."/>
            <person name="Wen M."/>
            <person name="Mejri S."/>
            <person name="Dirks R."/>
            <person name="Jansen H."/>
            <person name="Henkel C."/>
            <person name="Chen W.J."/>
            <person name="Zahm M."/>
            <person name="Cabau C."/>
            <person name="Klopp C."/>
            <person name="Thompson A.W."/>
            <person name="Robinson-Rechavi M."/>
            <person name="Braasch I."/>
            <person name="Lecointre G."/>
            <person name="Bobe J."/>
            <person name="Postlethwait J.H."/>
            <person name="Berthelot C."/>
            <person name="Roest Crollius H."/>
            <person name="Guiguen Y."/>
        </authorList>
    </citation>
    <scope>NUCLEOTIDE SEQUENCE</scope>
    <source>
        <strain evidence="8">NC1722</strain>
    </source>
</reference>
<evidence type="ECO:0000256" key="6">
    <source>
        <dbReference type="SAM" id="Coils"/>
    </source>
</evidence>
<dbReference type="PROSITE" id="PS50002">
    <property type="entry name" value="SH3"/>
    <property type="match status" value="1"/>
</dbReference>
<dbReference type="GO" id="GO:0016477">
    <property type="term" value="P:cell migration"/>
    <property type="evidence" value="ECO:0007669"/>
    <property type="project" value="TreeGrafter"/>
</dbReference>
<dbReference type="GO" id="GO:0005886">
    <property type="term" value="C:plasma membrane"/>
    <property type="evidence" value="ECO:0007669"/>
    <property type="project" value="TreeGrafter"/>
</dbReference>
<evidence type="ECO:0000313" key="9">
    <source>
        <dbReference type="Proteomes" id="UP001221898"/>
    </source>
</evidence>
<evidence type="ECO:0000256" key="3">
    <source>
        <dbReference type="ARBA" id="ARBA00022490"/>
    </source>
</evidence>
<dbReference type="GO" id="GO:0005085">
    <property type="term" value="F:guanyl-nucleotide exchange factor activity"/>
    <property type="evidence" value="ECO:0007669"/>
    <property type="project" value="InterPro"/>
</dbReference>
<dbReference type="PANTHER" id="PTHR45653:SF3">
    <property type="entry name" value="DEDICATOR OF CYTOKINESIS PROTEIN 5"/>
    <property type="match status" value="1"/>
</dbReference>
<keyword evidence="9" id="KW-1185">Reference proteome</keyword>
<dbReference type="PANTHER" id="PTHR45653">
    <property type="entry name" value="DEDICATOR OF CYTOKINESIS"/>
    <property type="match status" value="1"/>
</dbReference>
<keyword evidence="3" id="KW-0963">Cytoplasm</keyword>
<comment type="caution">
    <text evidence="8">The sequence shown here is derived from an EMBL/GenBank/DDBJ whole genome shotgun (WGS) entry which is preliminary data.</text>
</comment>
<feature type="domain" description="SH3" evidence="7">
    <location>
        <begin position="8"/>
        <end position="69"/>
    </location>
</feature>
<evidence type="ECO:0000256" key="2">
    <source>
        <dbReference type="ARBA" id="ARBA00022443"/>
    </source>
</evidence>
<dbReference type="InterPro" id="IPR001452">
    <property type="entry name" value="SH3_domain"/>
</dbReference>
<dbReference type="Gene3D" id="1.20.1270.350">
    <property type="entry name" value="Dedicator of cytokinesis N-terminal subdomain"/>
    <property type="match status" value="1"/>
</dbReference>
<dbReference type="Pfam" id="PF07653">
    <property type="entry name" value="SH3_2"/>
    <property type="match status" value="1"/>
</dbReference>
<name>A0AAD7SED5_9TELE</name>
<dbReference type="GO" id="GO:0007264">
    <property type="term" value="P:small GTPase-mediated signal transduction"/>
    <property type="evidence" value="ECO:0007669"/>
    <property type="project" value="InterPro"/>
</dbReference>
<dbReference type="InterPro" id="IPR036028">
    <property type="entry name" value="SH3-like_dom_sf"/>
</dbReference>
<comment type="subcellular location">
    <subcellularLocation>
        <location evidence="1">Cytoplasm</location>
    </subcellularLocation>
</comment>
<dbReference type="GO" id="GO:0031267">
    <property type="term" value="F:small GTPase binding"/>
    <property type="evidence" value="ECO:0007669"/>
    <property type="project" value="TreeGrafter"/>
</dbReference>
<dbReference type="AlphaFoldDB" id="A0AAD7SED5"/>
<dbReference type="FunFam" id="2.30.30.40:FF:000057">
    <property type="entry name" value="Dedicator of cytokinesis protein 4"/>
    <property type="match status" value="1"/>
</dbReference>
<dbReference type="Gene3D" id="2.30.30.40">
    <property type="entry name" value="SH3 Domains"/>
    <property type="match status" value="1"/>
</dbReference>
<organism evidence="8 9">
    <name type="scientific">Aldrovandia affinis</name>
    <dbReference type="NCBI Taxonomy" id="143900"/>
    <lineage>
        <taxon>Eukaryota</taxon>
        <taxon>Metazoa</taxon>
        <taxon>Chordata</taxon>
        <taxon>Craniata</taxon>
        <taxon>Vertebrata</taxon>
        <taxon>Euteleostomi</taxon>
        <taxon>Actinopterygii</taxon>
        <taxon>Neopterygii</taxon>
        <taxon>Teleostei</taxon>
        <taxon>Notacanthiformes</taxon>
        <taxon>Halosauridae</taxon>
        <taxon>Aldrovandia</taxon>
    </lineage>
</organism>
<feature type="coiled-coil region" evidence="6">
    <location>
        <begin position="191"/>
        <end position="218"/>
    </location>
</feature>
<evidence type="ECO:0000256" key="4">
    <source>
        <dbReference type="ARBA" id="ARBA00022553"/>
    </source>
</evidence>
<dbReference type="SMART" id="SM00326">
    <property type="entry name" value="SH3"/>
    <property type="match status" value="1"/>
</dbReference>
<dbReference type="EMBL" id="JAINUG010000073">
    <property type="protein sequence ID" value="KAJ8401057.1"/>
    <property type="molecule type" value="Genomic_DNA"/>
</dbReference>
<keyword evidence="4" id="KW-0597">Phosphoprotein</keyword>
<keyword evidence="2 5" id="KW-0728">SH3 domain</keyword>
<proteinExistence type="predicted"/>
<dbReference type="SUPFAM" id="SSF50044">
    <property type="entry name" value="SH3-domain"/>
    <property type="match status" value="1"/>
</dbReference>
<protein>
    <recommendedName>
        <fullName evidence="7">SH3 domain-containing protein</fullName>
    </recommendedName>
</protein>
<keyword evidence="6" id="KW-0175">Coiled coil</keyword>
<dbReference type="GO" id="GO:0007520">
    <property type="term" value="P:myoblast fusion"/>
    <property type="evidence" value="ECO:0007669"/>
    <property type="project" value="TreeGrafter"/>
</dbReference>
<dbReference type="GO" id="GO:0005737">
    <property type="term" value="C:cytoplasm"/>
    <property type="evidence" value="ECO:0007669"/>
    <property type="project" value="UniProtKB-SubCell"/>
</dbReference>
<dbReference type="Proteomes" id="UP001221898">
    <property type="component" value="Unassembled WGS sequence"/>
</dbReference>
<dbReference type="FunFam" id="1.20.1270.350:FF:000001">
    <property type="entry name" value="dedicator of cytokinesis protein 4"/>
    <property type="match status" value="1"/>
</dbReference>
<gene>
    <name evidence="8" type="ORF">AAFF_G00390140</name>
</gene>
<evidence type="ECO:0000259" key="7">
    <source>
        <dbReference type="PROSITE" id="PS50002"/>
    </source>
</evidence>
<dbReference type="InterPro" id="IPR042455">
    <property type="entry name" value="DOCK_N_sub1"/>
</dbReference>
<evidence type="ECO:0000256" key="1">
    <source>
        <dbReference type="ARBA" id="ARBA00004496"/>
    </source>
</evidence>
<evidence type="ECO:0000313" key="8">
    <source>
        <dbReference type="EMBL" id="KAJ8401057.1"/>
    </source>
</evidence>
<dbReference type="InterPro" id="IPR026791">
    <property type="entry name" value="DOCK"/>
</dbReference>
<sequence length="350" mass="40218">MTRWIPTKKEKYGVVVYNYDGRGEQELCLQVGDTVHILETFEGWYRGYTLRNKSQKGIFPASYIHLKEAKVEGTGQQEIVIPADLPLVLELGATLREWAQIWHTLYVSNKTIMFRNVQQMAYSLIEYRSQIVSGTLPKDDLVELKKKVTAKIDYGNRILGLDLVVRDEAGNTLDPDFTSTVSLFRAHETASRSVDERIQEEKTRLQNLEMRRQSLFSTVHTYSLLMNLKNFVCNIGEDAELLMSLYDPDRSDFISENFLVRWDSMGMPKEIEKLNNLPALFTDLSSSDLIRPRVFLVCQIIRVGCMELKEGKKHTGGLRRPFGVAVMDITDIAHGKSDDEDKQHFIPFQQ</sequence>
<evidence type="ECO:0000256" key="5">
    <source>
        <dbReference type="PROSITE-ProRule" id="PRU00192"/>
    </source>
</evidence>
<dbReference type="InterPro" id="IPR032376">
    <property type="entry name" value="DOCK_N"/>
</dbReference>
<dbReference type="Pfam" id="PF16172">
    <property type="entry name" value="DOCK_N"/>
    <property type="match status" value="1"/>
</dbReference>
<accession>A0AAD7SED5</accession>